<feature type="non-terminal residue" evidence="1">
    <location>
        <position position="227"/>
    </location>
</feature>
<dbReference type="EMBL" id="KL197738">
    <property type="protein sequence ID" value="KDQ52755.1"/>
    <property type="molecule type" value="Genomic_DNA"/>
</dbReference>
<accession>A0A067PFX9</accession>
<feature type="non-terminal residue" evidence="1">
    <location>
        <position position="1"/>
    </location>
</feature>
<proteinExistence type="predicted"/>
<organism evidence="1 2">
    <name type="scientific">Jaapia argillacea MUCL 33604</name>
    <dbReference type="NCBI Taxonomy" id="933084"/>
    <lineage>
        <taxon>Eukaryota</taxon>
        <taxon>Fungi</taxon>
        <taxon>Dikarya</taxon>
        <taxon>Basidiomycota</taxon>
        <taxon>Agaricomycotina</taxon>
        <taxon>Agaricomycetes</taxon>
        <taxon>Agaricomycetidae</taxon>
        <taxon>Jaapiales</taxon>
        <taxon>Jaapiaceae</taxon>
        <taxon>Jaapia</taxon>
    </lineage>
</organism>
<dbReference type="AlphaFoldDB" id="A0A067PFX9"/>
<protein>
    <submittedName>
        <fullName evidence="1">Uncharacterized protein</fullName>
    </submittedName>
</protein>
<sequence>HRFVGLVRLHNGGILFELNSAEAADWVRSNEVREHFLRQFNENASMKSRTFSLIARFIPLSFQPDIPSALREVKEANSDRIASGSLVRARWVKPVYRRDPTQTCGHVILVFSDVKAANTAILNGLLIRQKRIQVEKTKKEPLRCLKCQGWNHIAAECVSEKEVCGTCGQDHRTEACANKGNPHCVSCESDHMSWSRFCPTFLRKCLDLDERMQENSMPYFPTDEAWT</sequence>
<dbReference type="OrthoDB" id="4230923at2759"/>
<dbReference type="InParanoid" id="A0A067PFX9"/>
<keyword evidence="2" id="KW-1185">Reference proteome</keyword>
<dbReference type="Proteomes" id="UP000027265">
    <property type="component" value="Unassembled WGS sequence"/>
</dbReference>
<reference evidence="2" key="1">
    <citation type="journal article" date="2014" name="Proc. Natl. Acad. Sci. U.S.A.">
        <title>Extensive sampling of basidiomycete genomes demonstrates inadequacy of the white-rot/brown-rot paradigm for wood decay fungi.</title>
        <authorList>
            <person name="Riley R."/>
            <person name="Salamov A.A."/>
            <person name="Brown D.W."/>
            <person name="Nagy L.G."/>
            <person name="Floudas D."/>
            <person name="Held B.W."/>
            <person name="Levasseur A."/>
            <person name="Lombard V."/>
            <person name="Morin E."/>
            <person name="Otillar R."/>
            <person name="Lindquist E.A."/>
            <person name="Sun H."/>
            <person name="LaButti K.M."/>
            <person name="Schmutz J."/>
            <person name="Jabbour D."/>
            <person name="Luo H."/>
            <person name="Baker S.E."/>
            <person name="Pisabarro A.G."/>
            <person name="Walton J.D."/>
            <person name="Blanchette R.A."/>
            <person name="Henrissat B."/>
            <person name="Martin F."/>
            <person name="Cullen D."/>
            <person name="Hibbett D.S."/>
            <person name="Grigoriev I.V."/>
        </authorList>
    </citation>
    <scope>NUCLEOTIDE SEQUENCE [LARGE SCALE GENOMIC DNA]</scope>
    <source>
        <strain evidence="2">MUCL 33604</strain>
    </source>
</reference>
<dbReference type="HOGENOM" id="CLU_083074_0_0_1"/>
<gene>
    <name evidence="1" type="ORF">JAAARDRAFT_112888</name>
</gene>
<name>A0A067PFX9_9AGAM</name>
<evidence type="ECO:0000313" key="2">
    <source>
        <dbReference type="Proteomes" id="UP000027265"/>
    </source>
</evidence>
<dbReference type="STRING" id="933084.A0A067PFX9"/>
<evidence type="ECO:0000313" key="1">
    <source>
        <dbReference type="EMBL" id="KDQ52755.1"/>
    </source>
</evidence>